<dbReference type="InterPro" id="IPR036237">
    <property type="entry name" value="Xyl_isomerase-like_sf"/>
</dbReference>
<dbReference type="PATRIC" id="fig|1432052.4.peg.4887"/>
<dbReference type="PANTHER" id="PTHR12110:SF21">
    <property type="entry name" value="XYLOSE ISOMERASE-LIKE TIM BARREL DOMAIN-CONTAINING PROTEIN"/>
    <property type="match status" value="1"/>
</dbReference>
<sequence>MKLGTLTVALGDLSFDDACKFLSENGVQMVEIGCGGFPGKAHCDAAELLADEEKRKAFMDTLSKYGLEISALSSHGNMVHPDKAIAKSFDDDLTNAILLAEKLGVPVVNTFSGCPGGSPQDAVPNWVTCPWPDDFSQILEYQWNEVLIPYWKEKAAFAREHGVHRIALELHPGFCVYNTKTLLRLREAVGPEIGANFDPSHLIWQGMDPCACIRELGKAGALYHFHAKDTKVDSINTALNGVLDTEHYGNELNRSWIFRAVGYGHGEEYWRAIISELRLAGYDYAISIEHEDSLMSGREGLLKAIQFLKNVLIYEDKGNMFWA</sequence>
<protein>
    <submittedName>
        <fullName evidence="2">Xylose isomerase-like TIM barrel</fullName>
    </submittedName>
</protein>
<dbReference type="RefSeq" id="WP_069154038.1">
    <property type="nucleotide sequence ID" value="NZ_MCGH01000003.1"/>
</dbReference>
<dbReference type="PANTHER" id="PTHR12110">
    <property type="entry name" value="HYDROXYPYRUVATE ISOMERASE"/>
    <property type="match status" value="1"/>
</dbReference>
<reference evidence="2 3" key="1">
    <citation type="submission" date="2016-07" db="EMBL/GenBank/DDBJ databases">
        <title>Characterization of isolates of Eisenbergiella tayi derived from blood cultures, using whole genome sequencing.</title>
        <authorList>
            <person name="Burdz T."/>
            <person name="Wiebe D."/>
            <person name="Huynh C."/>
            <person name="Bernard K."/>
        </authorList>
    </citation>
    <scope>NUCLEOTIDE SEQUENCE [LARGE SCALE GENOMIC DNA]</scope>
    <source>
        <strain evidence="2 3">NML 110608</strain>
    </source>
</reference>
<dbReference type="InterPro" id="IPR013022">
    <property type="entry name" value="Xyl_isomerase-like_TIM-brl"/>
</dbReference>
<evidence type="ECO:0000259" key="1">
    <source>
        <dbReference type="Pfam" id="PF01261"/>
    </source>
</evidence>
<name>A0A1E3A4B7_9FIRM</name>
<dbReference type="SUPFAM" id="SSF51658">
    <property type="entry name" value="Xylose isomerase-like"/>
    <property type="match status" value="1"/>
</dbReference>
<accession>A0A1E3A4B7</accession>
<organism evidence="2 3">
    <name type="scientific">Eisenbergiella tayi</name>
    <dbReference type="NCBI Taxonomy" id="1432052"/>
    <lineage>
        <taxon>Bacteria</taxon>
        <taxon>Bacillati</taxon>
        <taxon>Bacillota</taxon>
        <taxon>Clostridia</taxon>
        <taxon>Lachnospirales</taxon>
        <taxon>Lachnospiraceae</taxon>
        <taxon>Eisenbergiella</taxon>
    </lineage>
</organism>
<dbReference type="InterPro" id="IPR050312">
    <property type="entry name" value="IolE/XylAMocC-like"/>
</dbReference>
<keyword evidence="2" id="KW-0413">Isomerase</keyword>
<dbReference type="GO" id="GO:0016853">
    <property type="term" value="F:isomerase activity"/>
    <property type="evidence" value="ECO:0007669"/>
    <property type="project" value="UniProtKB-KW"/>
</dbReference>
<dbReference type="AlphaFoldDB" id="A0A1E3A4B7"/>
<dbReference type="Gene3D" id="3.20.20.150">
    <property type="entry name" value="Divalent-metal-dependent TIM barrel enzymes"/>
    <property type="match status" value="1"/>
</dbReference>
<comment type="caution">
    <text evidence="2">The sequence shown here is derived from an EMBL/GenBank/DDBJ whole genome shotgun (WGS) entry which is preliminary data.</text>
</comment>
<feature type="domain" description="Xylose isomerase-like TIM barrel" evidence="1">
    <location>
        <begin position="21"/>
        <end position="310"/>
    </location>
</feature>
<evidence type="ECO:0000313" key="3">
    <source>
        <dbReference type="Proteomes" id="UP000094067"/>
    </source>
</evidence>
<dbReference type="Proteomes" id="UP000094067">
    <property type="component" value="Unassembled WGS sequence"/>
</dbReference>
<dbReference type="Pfam" id="PF01261">
    <property type="entry name" value="AP_endonuc_2"/>
    <property type="match status" value="1"/>
</dbReference>
<evidence type="ECO:0000313" key="2">
    <source>
        <dbReference type="EMBL" id="ODM03604.1"/>
    </source>
</evidence>
<proteinExistence type="predicted"/>
<gene>
    <name evidence="2" type="ORF">BEI61_04402</name>
</gene>
<dbReference type="EMBL" id="MCGH01000003">
    <property type="protein sequence ID" value="ODM03604.1"/>
    <property type="molecule type" value="Genomic_DNA"/>
</dbReference>